<dbReference type="GO" id="GO:0000271">
    <property type="term" value="P:polysaccharide biosynthetic process"/>
    <property type="evidence" value="ECO:0007669"/>
    <property type="project" value="UniProtKB-KW"/>
</dbReference>
<keyword evidence="6 20" id="KW-0812">Transmembrane</keyword>
<evidence type="ECO:0000256" key="2">
    <source>
        <dbReference type="ARBA" id="ARBA00008883"/>
    </source>
</evidence>
<dbReference type="Pfam" id="PF13614">
    <property type="entry name" value="AAA_31"/>
    <property type="match status" value="1"/>
</dbReference>
<dbReference type="EMBL" id="UFSO01000002">
    <property type="protein sequence ID" value="SSY70341.1"/>
    <property type="molecule type" value="Genomic_DNA"/>
</dbReference>
<evidence type="ECO:0000256" key="17">
    <source>
        <dbReference type="ARBA" id="ARBA00081049"/>
    </source>
</evidence>
<keyword evidence="25" id="KW-1185">Reference proteome</keyword>
<feature type="domain" description="Polysaccharide chain length determinant N-terminal" evidence="21">
    <location>
        <begin position="26"/>
        <end position="116"/>
    </location>
</feature>
<reference evidence="24 25" key="1">
    <citation type="submission" date="2018-06" db="EMBL/GenBank/DDBJ databases">
        <authorList>
            <consortium name="Pathogen Informatics"/>
            <person name="Doyle S."/>
        </authorList>
    </citation>
    <scope>NUCLEOTIDE SEQUENCE [LARGE SCALE GENOMIC DNA]</scope>
    <source>
        <strain evidence="24 25">NCTC10283</strain>
    </source>
</reference>
<accession>A0A376BKW3</accession>
<dbReference type="GO" id="GO:0042802">
    <property type="term" value="F:identical protein binding"/>
    <property type="evidence" value="ECO:0007669"/>
    <property type="project" value="UniProtKB-ARBA"/>
</dbReference>
<dbReference type="Proteomes" id="UP000254209">
    <property type="component" value="Unassembled WGS sequence"/>
</dbReference>
<dbReference type="Gene3D" id="3.40.50.300">
    <property type="entry name" value="P-loop containing nucleotide triphosphate hydrolases"/>
    <property type="match status" value="1"/>
</dbReference>
<evidence type="ECO:0000256" key="20">
    <source>
        <dbReference type="SAM" id="Phobius"/>
    </source>
</evidence>
<keyword evidence="18" id="KW-0175">Coiled coil</keyword>
<dbReference type="SUPFAM" id="SSF52540">
    <property type="entry name" value="P-loop containing nucleoside triphosphate hydrolases"/>
    <property type="match status" value="1"/>
</dbReference>
<dbReference type="InterPro" id="IPR025669">
    <property type="entry name" value="AAA_dom"/>
</dbReference>
<dbReference type="GO" id="GO:0005524">
    <property type="term" value="F:ATP binding"/>
    <property type="evidence" value="ECO:0007669"/>
    <property type="project" value="UniProtKB-KW"/>
</dbReference>
<keyword evidence="7" id="KW-0547">Nucleotide-binding</keyword>
<name>A0A376BKW3_9NEIS</name>
<evidence type="ECO:0000256" key="6">
    <source>
        <dbReference type="ARBA" id="ARBA00022692"/>
    </source>
</evidence>
<keyword evidence="5 24" id="KW-0808">Transferase</keyword>
<keyword evidence="4" id="KW-0997">Cell inner membrane</keyword>
<evidence type="ECO:0000256" key="16">
    <source>
        <dbReference type="ARBA" id="ARBA00067833"/>
    </source>
</evidence>
<evidence type="ECO:0000256" key="8">
    <source>
        <dbReference type="ARBA" id="ARBA00022777"/>
    </source>
</evidence>
<dbReference type="PANTHER" id="PTHR32309:SF32">
    <property type="entry name" value="TYROSINE-PROTEIN KINASE ETK-RELATED"/>
    <property type="match status" value="1"/>
</dbReference>
<keyword evidence="11 20" id="KW-0472">Membrane</keyword>
<proteinExistence type="inferred from homology"/>
<evidence type="ECO:0000256" key="15">
    <source>
        <dbReference type="ARBA" id="ARBA00054296"/>
    </source>
</evidence>
<keyword evidence="10 20" id="KW-1133">Transmembrane helix</keyword>
<evidence type="ECO:0000256" key="1">
    <source>
        <dbReference type="ARBA" id="ARBA00004429"/>
    </source>
</evidence>
<feature type="transmembrane region" description="Helical" evidence="20">
    <location>
        <begin position="438"/>
        <end position="458"/>
    </location>
</feature>
<feature type="domain" description="AAA" evidence="22">
    <location>
        <begin position="541"/>
        <end position="668"/>
    </location>
</feature>
<keyword evidence="12" id="KW-0829">Tyrosine-protein kinase</keyword>
<evidence type="ECO:0000256" key="18">
    <source>
        <dbReference type="SAM" id="Coils"/>
    </source>
</evidence>
<sequence>MTAYSRSARSQQPKPSQPSHSIVNDDEIDLAQLFGVLWYHKWRILVITVVAAVLGVAYAISATPVYQANGMVEFSNKKNQVLGDLSEIMGSTKTPADSEVDMIKSRLVLGQTVRDLNLHIDVSPITPSWQRFLNALPPKMPNAVKPNLTVETFRLPEDLLDTPFVITTLSPKSYSLTLPNEQVLTGQVGQILKINNDGELLISQITANVGQQFSLVHYSDLNSIDNIHRSLTVATKSKNSPMIGLSLTGTDPEKIKLILDRIMENYAAEDRNKDIQAASSGLRFIDEELPRLKDTLHEAENALNTYRSRSGSVDVPHEAKGILENLNKIEMQLVDLRTEQAVLNEVYTRDHPSQQALSDKIRILNEAKSKLNTQITKMPSLQQDIIRLTRNVEINQGIYVQLLSKQQELNILKASSQGNVRIIDAAAVPKKPIKPKKLIIVALATILGAFMGVAFYLLRTLLNRGIHTEDEIEALGLDVIVSIPASDAQTKRDRVLKKVGKRKHIRSNSMLALKDPTDMAVEALRALRTNLFFRTMSATNKVIMISGATPEVGKSFVAANLAVLMAQSDKKVLLIDGDMRKGYMHHLMQIPSGEGLSEILANKDDMPYNHRIWKMSLPNLHFLSGGSTPNNPSELLLNGRLGEFLAWADAHYDYVVLDTPPVLAVTDAAVMGQHAGVTLLVSRFGKTNLRELDACVARFEAGNVRISGIVLNGVERTASNYYSYDGYADKYGKYSKDGKK</sequence>
<evidence type="ECO:0000256" key="19">
    <source>
        <dbReference type="SAM" id="MobiDB-lite"/>
    </source>
</evidence>
<dbReference type="OrthoDB" id="9808257at2"/>
<dbReference type="CDD" id="cd05387">
    <property type="entry name" value="BY-kinase"/>
    <property type="match status" value="1"/>
</dbReference>
<protein>
    <recommendedName>
        <fullName evidence="16">Putative tyrosine-protein kinase EpsB</fullName>
    </recommendedName>
    <alternativeName>
        <fullName evidence="17">EPS I polysaccharide export protein EpsB</fullName>
    </alternativeName>
</protein>
<evidence type="ECO:0000256" key="13">
    <source>
        <dbReference type="ARBA" id="ARBA00023169"/>
    </source>
</evidence>
<dbReference type="GO" id="GO:0004713">
    <property type="term" value="F:protein tyrosine kinase activity"/>
    <property type="evidence" value="ECO:0007669"/>
    <property type="project" value="UniProtKB-KW"/>
</dbReference>
<dbReference type="AlphaFoldDB" id="A0A376BKW3"/>
<dbReference type="PANTHER" id="PTHR32309">
    <property type="entry name" value="TYROSINE-PROTEIN KINASE"/>
    <property type="match status" value="1"/>
</dbReference>
<evidence type="ECO:0000313" key="24">
    <source>
        <dbReference type="EMBL" id="SSY70341.1"/>
    </source>
</evidence>
<evidence type="ECO:0000256" key="12">
    <source>
        <dbReference type="ARBA" id="ARBA00023137"/>
    </source>
</evidence>
<evidence type="ECO:0000256" key="5">
    <source>
        <dbReference type="ARBA" id="ARBA00022679"/>
    </source>
</evidence>
<dbReference type="RefSeq" id="WP_051968579.1">
    <property type="nucleotide sequence ID" value="NZ_CP091519.2"/>
</dbReference>
<keyword evidence="9" id="KW-0067">ATP-binding</keyword>
<dbReference type="GO" id="GO:0005886">
    <property type="term" value="C:plasma membrane"/>
    <property type="evidence" value="ECO:0007669"/>
    <property type="project" value="UniProtKB-SubCell"/>
</dbReference>
<feature type="transmembrane region" description="Helical" evidence="20">
    <location>
        <begin position="42"/>
        <end position="61"/>
    </location>
</feature>
<dbReference type="STRING" id="1120980.GCA_000745955_02038"/>
<evidence type="ECO:0000256" key="4">
    <source>
        <dbReference type="ARBA" id="ARBA00022519"/>
    </source>
</evidence>
<evidence type="ECO:0000256" key="11">
    <source>
        <dbReference type="ARBA" id="ARBA00023136"/>
    </source>
</evidence>
<evidence type="ECO:0000256" key="10">
    <source>
        <dbReference type="ARBA" id="ARBA00022989"/>
    </source>
</evidence>
<feature type="domain" description="Tyrosine-protein kinase G-rich" evidence="23">
    <location>
        <begin position="381"/>
        <end position="460"/>
    </location>
</feature>
<evidence type="ECO:0000259" key="22">
    <source>
        <dbReference type="Pfam" id="PF13614"/>
    </source>
</evidence>
<evidence type="ECO:0000256" key="14">
    <source>
        <dbReference type="ARBA" id="ARBA00053015"/>
    </source>
</evidence>
<dbReference type="FunFam" id="3.40.50.300:FF:000527">
    <property type="entry name" value="Tyrosine-protein kinase etk"/>
    <property type="match status" value="1"/>
</dbReference>
<gene>
    <name evidence="24" type="primary">wzc_1</name>
    <name evidence="24" type="ORF">NCTC10283_00428</name>
</gene>
<dbReference type="InterPro" id="IPR032807">
    <property type="entry name" value="GNVR"/>
</dbReference>
<evidence type="ECO:0000256" key="7">
    <source>
        <dbReference type="ARBA" id="ARBA00022741"/>
    </source>
</evidence>
<feature type="coiled-coil region" evidence="18">
    <location>
        <begin position="282"/>
        <end position="339"/>
    </location>
</feature>
<organism evidence="24 25">
    <name type="scientific">Alysiella crassa</name>
    <dbReference type="NCBI Taxonomy" id="153491"/>
    <lineage>
        <taxon>Bacteria</taxon>
        <taxon>Pseudomonadati</taxon>
        <taxon>Pseudomonadota</taxon>
        <taxon>Betaproteobacteria</taxon>
        <taxon>Neisseriales</taxon>
        <taxon>Neisseriaceae</taxon>
        <taxon>Alysiella</taxon>
    </lineage>
</organism>
<comment type="subcellular location">
    <subcellularLocation>
        <location evidence="1">Cell inner membrane</location>
        <topology evidence="1">Multi-pass membrane protein</topology>
    </subcellularLocation>
</comment>
<dbReference type="InterPro" id="IPR005702">
    <property type="entry name" value="Wzc-like_C"/>
</dbReference>
<feature type="region of interest" description="Disordered" evidence="19">
    <location>
        <begin position="1"/>
        <end position="21"/>
    </location>
</feature>
<dbReference type="InterPro" id="IPR050445">
    <property type="entry name" value="Bact_polysacc_biosynth/exp"/>
</dbReference>
<evidence type="ECO:0000259" key="21">
    <source>
        <dbReference type="Pfam" id="PF02706"/>
    </source>
</evidence>
<keyword evidence="3" id="KW-1003">Cell membrane</keyword>
<dbReference type="Pfam" id="PF02706">
    <property type="entry name" value="Wzz"/>
    <property type="match status" value="1"/>
</dbReference>
<evidence type="ECO:0000256" key="3">
    <source>
        <dbReference type="ARBA" id="ARBA00022475"/>
    </source>
</evidence>
<dbReference type="Pfam" id="PF13807">
    <property type="entry name" value="GNVR"/>
    <property type="match status" value="1"/>
</dbReference>
<dbReference type="NCBIfam" id="TIGR01007">
    <property type="entry name" value="eps_fam"/>
    <property type="match status" value="1"/>
</dbReference>
<evidence type="ECO:0000259" key="23">
    <source>
        <dbReference type="Pfam" id="PF13807"/>
    </source>
</evidence>
<comment type="catalytic activity">
    <reaction evidence="14">
        <text>L-tyrosyl-[protein] + ATP = O-phospho-L-tyrosyl-[protein] + ADP + H(+)</text>
        <dbReference type="Rhea" id="RHEA:10596"/>
        <dbReference type="Rhea" id="RHEA-COMP:10136"/>
        <dbReference type="Rhea" id="RHEA-COMP:20101"/>
        <dbReference type="ChEBI" id="CHEBI:15378"/>
        <dbReference type="ChEBI" id="CHEBI:30616"/>
        <dbReference type="ChEBI" id="CHEBI:46858"/>
        <dbReference type="ChEBI" id="CHEBI:61978"/>
        <dbReference type="ChEBI" id="CHEBI:456216"/>
    </reaction>
</comment>
<evidence type="ECO:0000256" key="9">
    <source>
        <dbReference type="ARBA" id="ARBA00022840"/>
    </source>
</evidence>
<keyword evidence="13" id="KW-0270">Exopolysaccharide synthesis</keyword>
<dbReference type="Pfam" id="PF23607">
    <property type="entry name" value="WZC_N"/>
    <property type="match status" value="1"/>
</dbReference>
<comment type="function">
    <text evidence="15">Probably involved in polymerization and/or export of exopolysaccharide EPS I which functions as a virulence factor. May be involved in an ATP-dependent process in the pathway for EPS I production, possibly export of the trimeric repeat units across the inner membrane or their polymerization.</text>
</comment>
<evidence type="ECO:0000313" key="25">
    <source>
        <dbReference type="Proteomes" id="UP000254209"/>
    </source>
</evidence>
<dbReference type="InterPro" id="IPR027417">
    <property type="entry name" value="P-loop_NTPase"/>
</dbReference>
<comment type="similarity">
    <text evidence="2">Belongs to the etk/wzc family.</text>
</comment>
<dbReference type="InterPro" id="IPR003856">
    <property type="entry name" value="LPS_length_determ_N"/>
</dbReference>
<keyword evidence="8 24" id="KW-0418">Kinase</keyword>